<dbReference type="RefSeq" id="WP_160630877.1">
    <property type="nucleotide sequence ID" value="NZ_WWNE01000003.1"/>
</dbReference>
<feature type="transmembrane region" description="Helical" evidence="1">
    <location>
        <begin position="216"/>
        <end position="240"/>
    </location>
</feature>
<comment type="caution">
    <text evidence="2">The sequence shown here is derived from an EMBL/GenBank/DDBJ whole genome shotgun (WGS) entry which is preliminary data.</text>
</comment>
<reference evidence="2 3" key="1">
    <citation type="submission" date="2019-12" db="EMBL/GenBank/DDBJ databases">
        <authorList>
            <person name="Zhao J."/>
        </authorList>
    </citation>
    <scope>NUCLEOTIDE SEQUENCE [LARGE SCALE GENOMIC DNA]</scope>
    <source>
        <strain evidence="2 3">S-15</strain>
    </source>
</reference>
<gene>
    <name evidence="2" type="ORF">GQN54_00485</name>
</gene>
<evidence type="ECO:0000313" key="3">
    <source>
        <dbReference type="Proteomes" id="UP000470771"/>
    </source>
</evidence>
<keyword evidence="1" id="KW-0472">Membrane</keyword>
<keyword evidence="3" id="KW-1185">Reference proteome</keyword>
<dbReference type="Pfam" id="PF02405">
    <property type="entry name" value="MlaE"/>
    <property type="match status" value="1"/>
</dbReference>
<keyword evidence="1" id="KW-0812">Transmembrane</keyword>
<sequence length="246" mass="26767">MNLLSHMGQFSILMARTFKKPEKMKIFYRQLMFEIDSLGIGSLGIIAIISFFMGAVITIQTASNIDSALIPAYTVGFTVRQSMILEFAPTIIALILAGKVGSNIASEIGTMRVSEQIDALEIMGINSASYLILPKITAAMLINPFLVIISMFIGMAGGYLVSWGTGMIPTSEYIYGLEYDFKVFSVYYAVIKTIFFAFIITAVPSYYGYFTKGGSLAVGAASTKAVVASSIIILIINYILTQLLLV</sequence>
<dbReference type="PANTHER" id="PTHR30188">
    <property type="entry name" value="ABC TRANSPORTER PERMEASE PROTEIN-RELATED"/>
    <property type="match status" value="1"/>
</dbReference>
<protein>
    <submittedName>
        <fullName evidence="2">ABC transporter permease</fullName>
    </submittedName>
</protein>
<dbReference type="Proteomes" id="UP000470771">
    <property type="component" value="Unassembled WGS sequence"/>
</dbReference>
<dbReference type="InterPro" id="IPR030802">
    <property type="entry name" value="Permease_MalE"/>
</dbReference>
<evidence type="ECO:0000256" key="1">
    <source>
        <dbReference type="SAM" id="Phobius"/>
    </source>
</evidence>
<dbReference type="AlphaFoldDB" id="A0A6N9NGA9"/>
<feature type="transmembrane region" description="Helical" evidence="1">
    <location>
        <begin position="145"/>
        <end position="166"/>
    </location>
</feature>
<feature type="transmembrane region" description="Helical" evidence="1">
    <location>
        <begin position="38"/>
        <end position="59"/>
    </location>
</feature>
<accession>A0A6N9NGA9</accession>
<evidence type="ECO:0000313" key="2">
    <source>
        <dbReference type="EMBL" id="NBG64571.1"/>
    </source>
</evidence>
<feature type="transmembrane region" description="Helical" evidence="1">
    <location>
        <begin position="186"/>
        <end position="209"/>
    </location>
</feature>
<dbReference type="GO" id="GO:0005548">
    <property type="term" value="F:phospholipid transporter activity"/>
    <property type="evidence" value="ECO:0007669"/>
    <property type="project" value="TreeGrafter"/>
</dbReference>
<dbReference type="PANTHER" id="PTHR30188:SF4">
    <property type="entry name" value="PROTEIN TRIGALACTOSYLDIACYLGLYCEROL 1, CHLOROPLASTIC"/>
    <property type="match status" value="1"/>
</dbReference>
<name>A0A6N9NGA9_9FLAO</name>
<dbReference type="GO" id="GO:0043190">
    <property type="term" value="C:ATP-binding cassette (ABC) transporter complex"/>
    <property type="evidence" value="ECO:0007669"/>
    <property type="project" value="InterPro"/>
</dbReference>
<keyword evidence="1" id="KW-1133">Transmembrane helix</keyword>
<organism evidence="2 3">
    <name type="scientific">Acidiluteibacter ferrifornacis</name>
    <dbReference type="NCBI Taxonomy" id="2692424"/>
    <lineage>
        <taxon>Bacteria</taxon>
        <taxon>Pseudomonadati</taxon>
        <taxon>Bacteroidota</taxon>
        <taxon>Flavobacteriia</taxon>
        <taxon>Flavobacteriales</taxon>
        <taxon>Cryomorphaceae</taxon>
        <taxon>Acidiluteibacter</taxon>
    </lineage>
</organism>
<proteinExistence type="predicted"/>
<dbReference type="EMBL" id="WWNE01000003">
    <property type="protein sequence ID" value="NBG64571.1"/>
    <property type="molecule type" value="Genomic_DNA"/>
</dbReference>